<evidence type="ECO:0000313" key="1">
    <source>
        <dbReference type="EMBL" id="AAF82345.2"/>
    </source>
</evidence>
<dbReference type="AlphaFoldDB" id="Q9KKI6"/>
<dbReference type="EMBL" id="AF005744">
    <property type="protein sequence ID" value="AAF82345.2"/>
    <property type="molecule type" value="Genomic_DNA"/>
</dbReference>
<sequence>MKFFIFPQKARRNARCHIFYPCRHAALFCSPERPYTANYPNNSVTQENDMTITTIHSTLKMAAAISDAKPVPAANNIHQRVAQAWQDNPVVKVAVTEKKEPTDTPQLSAIAQSDIDDFVGNLRMTQDKKDLFVLLKKKLNSLPTAERKQFSSQLVTTLKASRLSEDKALLKEKFNPAYSMYLAANMIIGQLNQQSLDKMGKVPTEDDGDEYY</sequence>
<proteinExistence type="predicted"/>
<reference evidence="1" key="1">
    <citation type="journal article" date="2000" name="Mol. Microbiol.">
        <title>A chromosomally encoded type III secretion pathway in Yersinia enterocolitica is important in virulence.</title>
        <authorList>
            <person name="Haller J.C."/>
            <person name="Carlson S."/>
            <person name="Pederson K.J."/>
            <person name="Pierson D.E."/>
        </authorList>
    </citation>
    <scope>NUCLEOTIDE SEQUENCE</scope>
</reference>
<name>Q9KKI6_YEREN</name>
<protein>
    <submittedName>
        <fullName evidence="1">Orf3</fullName>
    </submittedName>
</protein>
<organism evidence="1">
    <name type="scientific">Yersinia enterocolitica</name>
    <dbReference type="NCBI Taxonomy" id="630"/>
    <lineage>
        <taxon>Bacteria</taxon>
        <taxon>Pseudomonadati</taxon>
        <taxon>Pseudomonadota</taxon>
        <taxon>Gammaproteobacteria</taxon>
        <taxon>Enterobacterales</taxon>
        <taxon>Yersiniaceae</taxon>
        <taxon>Yersinia</taxon>
    </lineage>
</organism>
<accession>Q9KKI6</accession>
<reference evidence="1" key="2">
    <citation type="submission" date="2001-11" db="EMBL/GenBank/DDBJ databases">
        <authorList>
            <person name="Haller J.C."/>
            <person name="Carlson S."/>
            <person name="Pederson K.J."/>
            <person name="Pierson D.E."/>
        </authorList>
    </citation>
    <scope>NUCLEOTIDE SEQUENCE</scope>
</reference>